<organism evidence="4 5">
    <name type="scientific">Fontibacillus panacisegetis</name>
    <dbReference type="NCBI Taxonomy" id="670482"/>
    <lineage>
        <taxon>Bacteria</taxon>
        <taxon>Bacillati</taxon>
        <taxon>Bacillota</taxon>
        <taxon>Bacilli</taxon>
        <taxon>Bacillales</taxon>
        <taxon>Paenibacillaceae</taxon>
        <taxon>Fontibacillus</taxon>
    </lineage>
</organism>
<feature type="region of interest" description="Disordered" evidence="1">
    <location>
        <begin position="321"/>
        <end position="361"/>
    </location>
</feature>
<proteinExistence type="predicted"/>
<name>A0A1G7JBB0_9BACL</name>
<feature type="domain" description="SLH" evidence="3">
    <location>
        <begin position="177"/>
        <end position="240"/>
    </location>
</feature>
<sequence length="361" mass="39389">MKRFRKALLSSFSILLAFSLTVQAVSAKEVETSTKSEVRTQSVQKFKDINDAPWAEANILRMQSKEVLQGFQDGTFRPNKPITRVEAIVMAVRLMGLEAEAKSKSADANLNFKDADQLSKKYPWAKGYVVTAFEHGLFDANENQIQPEKPASRVWVASLLVKSLGLGNEALSQMTAELSYKDANAIPAGSVGYVKIAIEKGLVSGYPNGTFKPNKGVTRAEMAALLDRMNGELLEKADAVKVSGTVKGISFPATSVTDQTYGQIKIETVNKEIKTYSIKADLLVEYHNKVIKADQLAVDDEVLLTVLDQKVVDAKLLSSKTNEKPVTNSNQQKSKNENNGNNNGNDNGNNKGNGNSNKNGK</sequence>
<feature type="compositionally biased region" description="Low complexity" evidence="1">
    <location>
        <begin position="328"/>
        <end position="361"/>
    </location>
</feature>
<reference evidence="4 5" key="1">
    <citation type="submission" date="2016-10" db="EMBL/GenBank/DDBJ databases">
        <authorList>
            <person name="de Groot N.N."/>
        </authorList>
    </citation>
    <scope>NUCLEOTIDE SEQUENCE [LARGE SCALE GENOMIC DNA]</scope>
    <source>
        <strain evidence="4 5">DSM 28129</strain>
    </source>
</reference>
<dbReference type="PANTHER" id="PTHR43308:SF5">
    <property type="entry name" value="S-LAYER PROTEIN _ PEPTIDOGLYCAN ENDO-BETA-N-ACETYLGLUCOSAMINIDASE"/>
    <property type="match status" value="1"/>
</dbReference>
<dbReference type="Proteomes" id="UP000198972">
    <property type="component" value="Unassembled WGS sequence"/>
</dbReference>
<evidence type="ECO:0000313" key="4">
    <source>
        <dbReference type="EMBL" id="SDF22242.1"/>
    </source>
</evidence>
<gene>
    <name evidence="4" type="ORF">SAMN04488542_10793</name>
</gene>
<feature type="signal peptide" evidence="2">
    <location>
        <begin position="1"/>
        <end position="24"/>
    </location>
</feature>
<dbReference type="RefSeq" id="WP_091228413.1">
    <property type="nucleotide sequence ID" value="NZ_FNBG01000007.1"/>
</dbReference>
<feature type="domain" description="SLH" evidence="3">
    <location>
        <begin position="42"/>
        <end position="105"/>
    </location>
</feature>
<feature type="chain" id="PRO_5039103218" evidence="2">
    <location>
        <begin position="25"/>
        <end position="361"/>
    </location>
</feature>
<dbReference type="PANTHER" id="PTHR43308">
    <property type="entry name" value="OUTER MEMBRANE PROTEIN ALPHA-RELATED"/>
    <property type="match status" value="1"/>
</dbReference>
<evidence type="ECO:0000313" key="5">
    <source>
        <dbReference type="Proteomes" id="UP000198972"/>
    </source>
</evidence>
<dbReference type="InterPro" id="IPR051465">
    <property type="entry name" value="Cell_Envelope_Struct_Comp"/>
</dbReference>
<keyword evidence="5" id="KW-1185">Reference proteome</keyword>
<dbReference type="STRING" id="670482.SAMN04488542_10793"/>
<dbReference type="OrthoDB" id="5845122at2"/>
<dbReference type="InterPro" id="IPR001119">
    <property type="entry name" value="SLH_dom"/>
</dbReference>
<dbReference type="PROSITE" id="PS51272">
    <property type="entry name" value="SLH"/>
    <property type="match status" value="3"/>
</dbReference>
<feature type="domain" description="SLH" evidence="3">
    <location>
        <begin position="112"/>
        <end position="174"/>
    </location>
</feature>
<dbReference type="EMBL" id="FNBG01000007">
    <property type="protein sequence ID" value="SDF22242.1"/>
    <property type="molecule type" value="Genomic_DNA"/>
</dbReference>
<protein>
    <submittedName>
        <fullName evidence="4">S-layer homology domain-containing protein</fullName>
    </submittedName>
</protein>
<evidence type="ECO:0000259" key="3">
    <source>
        <dbReference type="PROSITE" id="PS51272"/>
    </source>
</evidence>
<evidence type="ECO:0000256" key="2">
    <source>
        <dbReference type="SAM" id="SignalP"/>
    </source>
</evidence>
<accession>A0A1G7JBB0</accession>
<dbReference type="AlphaFoldDB" id="A0A1G7JBB0"/>
<dbReference type="Pfam" id="PF00395">
    <property type="entry name" value="SLH"/>
    <property type="match status" value="2"/>
</dbReference>
<keyword evidence="2" id="KW-0732">Signal</keyword>
<evidence type="ECO:0000256" key="1">
    <source>
        <dbReference type="SAM" id="MobiDB-lite"/>
    </source>
</evidence>